<dbReference type="GO" id="GO:0005813">
    <property type="term" value="C:centrosome"/>
    <property type="evidence" value="ECO:0007669"/>
    <property type="project" value="UniProtKB-SubCell"/>
</dbReference>
<sequence>MDKILGTVKHSLKLNHERNGLFLKIHHEIEKDNEKEKIEFVHFDICDTNEIIAAVDNNGNLFVFNLNEKCFWQLMCVSIDDIKIIKFLSVNASKHNLLIGNKSGFIYEIEINSGKTVRCIRAFADEINQLLCSLSNIKTVVASTSRHIKIYEYDKFVKKFEFSFPNEMRIKFIKLVPHDSKLLVILQNDTICILNDALKLIRHFDPLRERKRFLRKTHHKIEMMNYVKDIDDDITTTATTMTKSSSGIVGDDDDDKIIKSVTRDYQNGVVTDITFDSNGNFFVVAFSDNNSIMLCSAMMWDVRRVIAYPDFYIKQCQFVSYSSSLRSNSNLLLTLTSNGNLMLVCMSDLNSQMLIDMNNVFSKKVVQTQEKRAKKVSSAFSDEQHCIRKGLYEIQMKMKETMPKGRLLAILKEFGEYPEKFRPMMWKTLLQLPENCESFAALLRRELNPSVSNYDKRFSLVDHKALNNLKQIMSCLAHWSPVFSSIKYLPKFIFPFVKFSRGDLLFCFELVATLFLNHCQMWFEYAPTLQTPYNYLNLIENVLMRVDPKLYDFYKSKDITSEHYALPLMESAFSEIFDEHTWMQLWDHIVSNEPSFLLFVIVAINASLRTTILKMENTDSIKQIFYEPNYINFKKLMKKAHAFMRKCTSSVHPRLTAIFFVPLSQGEYQKFEQYTQGTNLISANVTEVDALRREQKALDRKLAEIENFEKAMESRMEVFLIDEENQRRMKEIESKFAKALDEEEQRIIYQRKLLLLNTKKAREKEIEMIIQMKNAFLQNKVEAGKKDLEMILHNIEKQRVREEIEMQMAEENLKLKEIALQIKSLNIDEEGGKCANLQEKYKGAMVKLLEQHEKFMRELNQLESSSAQISSPSTTISHNSENATSITTASYEGFQVEQPEVDVIERTFHDLQEEYNHWSGMNVKNDDCVRNMKRLNNEIEKLEGEINSLLMNLGGNYK</sequence>
<dbReference type="Proteomes" id="UP001107558">
    <property type="component" value="Chromosome 1"/>
</dbReference>
<evidence type="ECO:0000256" key="8">
    <source>
        <dbReference type="ARBA" id="ARBA00023273"/>
    </source>
</evidence>
<dbReference type="PANTHER" id="PTHR19853">
    <property type="entry name" value="WD REPEAT CONTAINING PROTEIN 3 WDR3"/>
    <property type="match status" value="1"/>
</dbReference>
<evidence type="ECO:0000256" key="3">
    <source>
        <dbReference type="ARBA" id="ARBA00022490"/>
    </source>
</evidence>
<dbReference type="InterPro" id="IPR035969">
    <property type="entry name" value="Rab-GAP_TBC_sf"/>
</dbReference>
<evidence type="ECO:0000313" key="11">
    <source>
        <dbReference type="EMBL" id="KAG5680817.1"/>
    </source>
</evidence>
<accession>A0A9J6CF57</accession>
<dbReference type="Gene3D" id="2.130.10.10">
    <property type="entry name" value="YVTN repeat-like/Quinoprotein amine dehydrogenase"/>
    <property type="match status" value="1"/>
</dbReference>
<dbReference type="SUPFAM" id="SSF47923">
    <property type="entry name" value="Ypt/Rab-GAP domain of gyp1p"/>
    <property type="match status" value="1"/>
</dbReference>
<evidence type="ECO:0000256" key="4">
    <source>
        <dbReference type="ARBA" id="ARBA00022574"/>
    </source>
</evidence>
<feature type="coiled-coil region" evidence="9">
    <location>
        <begin position="925"/>
        <end position="952"/>
    </location>
</feature>
<keyword evidence="8" id="KW-0966">Cell projection</keyword>
<dbReference type="GO" id="GO:0036064">
    <property type="term" value="C:ciliary basal body"/>
    <property type="evidence" value="ECO:0007669"/>
    <property type="project" value="TreeGrafter"/>
</dbReference>
<comment type="caution">
    <text evidence="11">The sequence shown here is derived from an EMBL/GenBank/DDBJ whole genome shotgun (WGS) entry which is preliminary data.</text>
</comment>
<keyword evidence="7" id="KW-0206">Cytoskeleton</keyword>
<dbReference type="OrthoDB" id="5578278at2759"/>
<dbReference type="Pfam" id="PF00566">
    <property type="entry name" value="RabGAP-TBC"/>
    <property type="match status" value="1"/>
</dbReference>
<dbReference type="InterPro" id="IPR000195">
    <property type="entry name" value="Rab-GAP-TBC_dom"/>
</dbReference>
<evidence type="ECO:0000256" key="7">
    <source>
        <dbReference type="ARBA" id="ARBA00023212"/>
    </source>
</evidence>
<reference evidence="11" key="1">
    <citation type="submission" date="2021-03" db="EMBL/GenBank/DDBJ databases">
        <title>Chromosome level genome of the anhydrobiotic midge Polypedilum vanderplanki.</title>
        <authorList>
            <person name="Yoshida Y."/>
            <person name="Kikawada T."/>
            <person name="Gusev O."/>
        </authorList>
    </citation>
    <scope>NUCLEOTIDE SEQUENCE</scope>
    <source>
        <strain evidence="11">NIAS01</strain>
        <tissue evidence="11">Whole body or cell culture</tissue>
    </source>
</reference>
<dbReference type="Gene3D" id="1.10.472.80">
    <property type="entry name" value="Ypt/Rab-GAP domain of gyp1p, domain 3"/>
    <property type="match status" value="1"/>
</dbReference>
<evidence type="ECO:0000256" key="2">
    <source>
        <dbReference type="ARBA" id="ARBA00004300"/>
    </source>
</evidence>
<evidence type="ECO:0000256" key="1">
    <source>
        <dbReference type="ARBA" id="ARBA00004138"/>
    </source>
</evidence>
<keyword evidence="6 9" id="KW-0175">Coiled coil</keyword>
<proteinExistence type="predicted"/>
<dbReference type="AlphaFoldDB" id="A0A9J6CF57"/>
<organism evidence="11 12">
    <name type="scientific">Polypedilum vanderplanki</name>
    <name type="common">Sleeping chironomid midge</name>
    <dbReference type="NCBI Taxonomy" id="319348"/>
    <lineage>
        <taxon>Eukaryota</taxon>
        <taxon>Metazoa</taxon>
        <taxon>Ecdysozoa</taxon>
        <taxon>Arthropoda</taxon>
        <taxon>Hexapoda</taxon>
        <taxon>Insecta</taxon>
        <taxon>Pterygota</taxon>
        <taxon>Neoptera</taxon>
        <taxon>Endopterygota</taxon>
        <taxon>Diptera</taxon>
        <taxon>Nematocera</taxon>
        <taxon>Chironomoidea</taxon>
        <taxon>Chironomidae</taxon>
        <taxon>Chironominae</taxon>
        <taxon>Polypedilum</taxon>
        <taxon>Polypedilum</taxon>
    </lineage>
</organism>
<evidence type="ECO:0000313" key="12">
    <source>
        <dbReference type="Proteomes" id="UP001107558"/>
    </source>
</evidence>
<dbReference type="InterPro" id="IPR051570">
    <property type="entry name" value="TBC1_cilium_biogenesis"/>
</dbReference>
<evidence type="ECO:0000259" key="10">
    <source>
        <dbReference type="PROSITE" id="PS50086"/>
    </source>
</evidence>
<feature type="coiled-coil region" evidence="9">
    <location>
        <begin position="785"/>
        <end position="865"/>
    </location>
</feature>
<evidence type="ECO:0000256" key="9">
    <source>
        <dbReference type="SAM" id="Coils"/>
    </source>
</evidence>
<dbReference type="InterPro" id="IPR036322">
    <property type="entry name" value="WD40_repeat_dom_sf"/>
</dbReference>
<dbReference type="EMBL" id="JADBJN010000001">
    <property type="protein sequence ID" value="KAG5680817.1"/>
    <property type="molecule type" value="Genomic_DNA"/>
</dbReference>
<gene>
    <name evidence="11" type="ORF">PVAND_010302</name>
</gene>
<protein>
    <recommendedName>
        <fullName evidence="10">Rab-GAP TBC domain-containing protein</fullName>
    </recommendedName>
</protein>
<name>A0A9J6CF57_POLVA</name>
<dbReference type="PANTHER" id="PTHR19853:SF1">
    <property type="entry name" value="TBC1 DOMAIN FAMILY MEMBER 31"/>
    <property type="match status" value="1"/>
</dbReference>
<feature type="domain" description="Rab-GAP TBC" evidence="10">
    <location>
        <begin position="416"/>
        <end position="593"/>
    </location>
</feature>
<dbReference type="PROSITE" id="PS50086">
    <property type="entry name" value="TBC_RABGAP"/>
    <property type="match status" value="1"/>
</dbReference>
<comment type="subcellular location">
    <subcellularLocation>
        <location evidence="1">Cell projection</location>
        <location evidence="1">Cilium</location>
    </subcellularLocation>
    <subcellularLocation>
        <location evidence="2">Cytoplasm</location>
        <location evidence="2">Cytoskeleton</location>
        <location evidence="2">Microtubule organizing center</location>
        <location evidence="2">Centrosome</location>
    </subcellularLocation>
</comment>
<evidence type="ECO:0000256" key="5">
    <source>
        <dbReference type="ARBA" id="ARBA00022737"/>
    </source>
</evidence>
<keyword evidence="5" id="KW-0677">Repeat</keyword>
<dbReference type="InterPro" id="IPR015943">
    <property type="entry name" value="WD40/YVTN_repeat-like_dom_sf"/>
</dbReference>
<keyword evidence="12" id="KW-1185">Reference proteome</keyword>
<keyword evidence="4" id="KW-0853">WD repeat</keyword>
<dbReference type="GO" id="GO:0060271">
    <property type="term" value="P:cilium assembly"/>
    <property type="evidence" value="ECO:0007669"/>
    <property type="project" value="TreeGrafter"/>
</dbReference>
<evidence type="ECO:0000256" key="6">
    <source>
        <dbReference type="ARBA" id="ARBA00023054"/>
    </source>
</evidence>
<keyword evidence="3" id="KW-0963">Cytoplasm</keyword>
<dbReference type="SUPFAM" id="SSF50978">
    <property type="entry name" value="WD40 repeat-like"/>
    <property type="match status" value="1"/>
</dbReference>